<dbReference type="Proteomes" id="UP000254925">
    <property type="component" value="Unassembled WGS sequence"/>
</dbReference>
<dbReference type="Gene3D" id="2.60.40.2030">
    <property type="match status" value="3"/>
</dbReference>
<dbReference type="Pfam" id="PF03160">
    <property type="entry name" value="Calx-beta"/>
    <property type="match status" value="3"/>
</dbReference>
<feature type="region of interest" description="Disordered" evidence="4">
    <location>
        <begin position="248"/>
        <end position="272"/>
    </location>
</feature>
<evidence type="ECO:0000256" key="3">
    <source>
        <dbReference type="ARBA" id="ARBA00022837"/>
    </source>
</evidence>
<feature type="compositionally biased region" description="Polar residues" evidence="4">
    <location>
        <begin position="249"/>
        <end position="260"/>
    </location>
</feature>
<evidence type="ECO:0000313" key="7">
    <source>
        <dbReference type="Proteomes" id="UP000254925"/>
    </source>
</evidence>
<feature type="domain" description="Calx-beta" evidence="5">
    <location>
        <begin position="139"/>
        <end position="242"/>
    </location>
</feature>
<dbReference type="PANTHER" id="PTHR46682">
    <property type="entry name" value="ADHESION G-PROTEIN COUPLED RECEPTOR V1"/>
    <property type="match status" value="1"/>
</dbReference>
<name>A0A370HCR8_9HYPH</name>
<dbReference type="SUPFAM" id="SSF141072">
    <property type="entry name" value="CalX-like"/>
    <property type="match status" value="3"/>
</dbReference>
<proteinExistence type="predicted"/>
<comment type="caution">
    <text evidence="6">The sequence shown here is derived from an EMBL/GenBank/DDBJ whole genome shotgun (WGS) entry which is preliminary data.</text>
</comment>
<evidence type="ECO:0000313" key="6">
    <source>
        <dbReference type="EMBL" id="RDI54869.1"/>
    </source>
</evidence>
<dbReference type="GO" id="GO:0004930">
    <property type="term" value="F:G protein-coupled receptor activity"/>
    <property type="evidence" value="ECO:0007669"/>
    <property type="project" value="InterPro"/>
</dbReference>
<dbReference type="AlphaFoldDB" id="A0A370HCR8"/>
<dbReference type="PANTHER" id="PTHR46682:SF1">
    <property type="entry name" value="ADHESION G-PROTEIN COUPLED RECEPTOR V1"/>
    <property type="match status" value="1"/>
</dbReference>
<dbReference type="GO" id="GO:0016020">
    <property type="term" value="C:membrane"/>
    <property type="evidence" value="ECO:0007669"/>
    <property type="project" value="InterPro"/>
</dbReference>
<dbReference type="EMBL" id="QQBB01000011">
    <property type="protein sequence ID" value="RDI54869.1"/>
    <property type="molecule type" value="Genomic_DNA"/>
</dbReference>
<feature type="domain" description="Calx-beta" evidence="5">
    <location>
        <begin position="256"/>
        <end position="356"/>
    </location>
</feature>
<feature type="non-terminal residue" evidence="6">
    <location>
        <position position="450"/>
    </location>
</feature>
<dbReference type="SMART" id="SM00237">
    <property type="entry name" value="Calx_beta"/>
    <property type="match status" value="2"/>
</dbReference>
<keyword evidence="3" id="KW-0106">Calcium</keyword>
<organism evidence="6 7">
    <name type="scientific">Microvirga subterranea</name>
    <dbReference type="NCBI Taxonomy" id="186651"/>
    <lineage>
        <taxon>Bacteria</taxon>
        <taxon>Pseudomonadati</taxon>
        <taxon>Pseudomonadota</taxon>
        <taxon>Alphaproteobacteria</taxon>
        <taxon>Hyphomicrobiales</taxon>
        <taxon>Methylobacteriaceae</taxon>
        <taxon>Microvirga</taxon>
    </lineage>
</organism>
<keyword evidence="1" id="KW-0732">Signal</keyword>
<evidence type="ECO:0000256" key="4">
    <source>
        <dbReference type="SAM" id="MobiDB-lite"/>
    </source>
</evidence>
<keyword evidence="7" id="KW-1185">Reference proteome</keyword>
<protein>
    <submittedName>
        <fullName evidence="6">Calx-beta domain-containing protein</fullName>
    </submittedName>
</protein>
<dbReference type="InterPro" id="IPR026919">
    <property type="entry name" value="ADGRV1"/>
</dbReference>
<dbReference type="RefSeq" id="WP_210210249.1">
    <property type="nucleotide sequence ID" value="NZ_QQBB01000011.1"/>
</dbReference>
<dbReference type="InterPro" id="IPR038081">
    <property type="entry name" value="CalX-like_sf"/>
</dbReference>
<keyword evidence="2" id="KW-0677">Repeat</keyword>
<reference evidence="6 7" key="1">
    <citation type="submission" date="2018-07" db="EMBL/GenBank/DDBJ databases">
        <title>Genomic Encyclopedia of Type Strains, Phase IV (KMG-IV): sequencing the most valuable type-strain genomes for metagenomic binning, comparative biology and taxonomic classification.</title>
        <authorList>
            <person name="Goeker M."/>
        </authorList>
    </citation>
    <scope>NUCLEOTIDE SEQUENCE [LARGE SCALE GENOMIC DNA]</scope>
    <source>
        <strain evidence="6 7">DSM 14364</strain>
    </source>
</reference>
<dbReference type="InterPro" id="IPR003644">
    <property type="entry name" value="Calx_beta"/>
</dbReference>
<evidence type="ECO:0000259" key="5">
    <source>
        <dbReference type="SMART" id="SM00237"/>
    </source>
</evidence>
<evidence type="ECO:0000256" key="2">
    <source>
        <dbReference type="ARBA" id="ARBA00022737"/>
    </source>
</evidence>
<evidence type="ECO:0000256" key="1">
    <source>
        <dbReference type="ARBA" id="ARBA00022729"/>
    </source>
</evidence>
<sequence length="450" mass="45773">MAVTLQIVAVNHDGGAQNDQFSVLINENIGSGTRVGKITGWEGLQGALTFSFHKIGNFTYNGGGRYVIEEVIIPPPAGSPAGTPPTKEYYLTVAPGMGGATNFDFDGDEPVHGEVWVDCFGPSSTTITQGEGVYDIYMNDLGNEPEPVPPTLSIAPLSAVKPEGNSGITQYTFTVTRSGDTSAASDVDWVIDVGTGGLTAEDFQSLTGTVHFNAGAPNATITVNVVGDTTVEGNEDFIVRLRNPRDAGISTTNGSAQGTIQDDDSTPPSAPSISIADATGSEGGNIAFVLTRTGDLSQASTVTWTLNHGSTAAGDFGTLPTNTVVFGAGQANATITLPVADDTLAEGNETFTIDLTAGANAVLGDGSATGTILANDAPSISIADATGSEGGNIAFVLTRTGDLSQASTVTWTLNHGSTAAGDFGTLPTNTVVFGAGQANATITLPVADDT</sequence>
<gene>
    <name evidence="6" type="ORF">DES45_11145</name>
</gene>
<accession>A0A370HCR8</accession>